<dbReference type="Proteomes" id="UP000324222">
    <property type="component" value="Unassembled WGS sequence"/>
</dbReference>
<comment type="caution">
    <text evidence="2">The sequence shown here is derived from an EMBL/GenBank/DDBJ whole genome shotgun (WGS) entry which is preliminary data.</text>
</comment>
<dbReference type="AlphaFoldDB" id="A0A5B7JGU5"/>
<feature type="region of interest" description="Disordered" evidence="1">
    <location>
        <begin position="63"/>
        <end position="87"/>
    </location>
</feature>
<name>A0A5B7JGU5_PORTR</name>
<dbReference type="EMBL" id="VSRR010090398">
    <property type="protein sequence ID" value="MPC92188.1"/>
    <property type="molecule type" value="Genomic_DNA"/>
</dbReference>
<protein>
    <submittedName>
        <fullName evidence="2">Uncharacterized protein</fullName>
    </submittedName>
</protein>
<gene>
    <name evidence="2" type="ORF">E2C01_087262</name>
</gene>
<organism evidence="2 3">
    <name type="scientific">Portunus trituberculatus</name>
    <name type="common">Swimming crab</name>
    <name type="synonym">Neptunus trituberculatus</name>
    <dbReference type="NCBI Taxonomy" id="210409"/>
    <lineage>
        <taxon>Eukaryota</taxon>
        <taxon>Metazoa</taxon>
        <taxon>Ecdysozoa</taxon>
        <taxon>Arthropoda</taxon>
        <taxon>Crustacea</taxon>
        <taxon>Multicrustacea</taxon>
        <taxon>Malacostraca</taxon>
        <taxon>Eumalacostraca</taxon>
        <taxon>Eucarida</taxon>
        <taxon>Decapoda</taxon>
        <taxon>Pleocyemata</taxon>
        <taxon>Brachyura</taxon>
        <taxon>Eubrachyura</taxon>
        <taxon>Portunoidea</taxon>
        <taxon>Portunidae</taxon>
        <taxon>Portuninae</taxon>
        <taxon>Portunus</taxon>
    </lineage>
</organism>
<accession>A0A5B7JGU5</accession>
<evidence type="ECO:0000256" key="1">
    <source>
        <dbReference type="SAM" id="MobiDB-lite"/>
    </source>
</evidence>
<evidence type="ECO:0000313" key="3">
    <source>
        <dbReference type="Proteomes" id="UP000324222"/>
    </source>
</evidence>
<keyword evidence="3" id="KW-1185">Reference proteome</keyword>
<evidence type="ECO:0000313" key="2">
    <source>
        <dbReference type="EMBL" id="MPC92188.1"/>
    </source>
</evidence>
<feature type="compositionally biased region" description="Basic and acidic residues" evidence="1">
    <location>
        <begin position="69"/>
        <end position="85"/>
    </location>
</feature>
<reference evidence="2 3" key="1">
    <citation type="submission" date="2019-05" db="EMBL/GenBank/DDBJ databases">
        <title>Another draft genome of Portunus trituberculatus and its Hox gene families provides insights of decapod evolution.</title>
        <authorList>
            <person name="Jeong J.-H."/>
            <person name="Song I."/>
            <person name="Kim S."/>
            <person name="Choi T."/>
            <person name="Kim D."/>
            <person name="Ryu S."/>
            <person name="Kim W."/>
        </authorList>
    </citation>
    <scope>NUCLEOTIDE SEQUENCE [LARGE SCALE GENOMIC DNA]</scope>
    <source>
        <tissue evidence="2">Muscle</tissue>
    </source>
</reference>
<proteinExistence type="predicted"/>
<sequence>MRQEEEEKRHNRQGVKSNKGQARRSMPRSVLFWECLVQGEAAGNPRHGAGMWLRLRWRDVEEEEEEEEKEKGDQEERERKKEQGHELVGGTMTRFHIHSAYDLVSLYSFRLLCDDLNGEDYGF</sequence>
<feature type="region of interest" description="Disordered" evidence="1">
    <location>
        <begin position="1"/>
        <end position="25"/>
    </location>
</feature>